<evidence type="ECO:0000313" key="2">
    <source>
        <dbReference type="Proteomes" id="UP000033881"/>
    </source>
</evidence>
<comment type="caution">
    <text evidence="1">The sequence shown here is derived from an EMBL/GenBank/DDBJ whole genome shotgun (WGS) entry which is preliminary data.</text>
</comment>
<gene>
    <name evidence="1" type="ORF">UT24_C0016G0046</name>
</gene>
<reference evidence="1 2" key="1">
    <citation type="journal article" date="2015" name="Nature">
        <title>rRNA introns, odd ribosomes, and small enigmatic genomes across a large radiation of phyla.</title>
        <authorList>
            <person name="Brown C.T."/>
            <person name="Hug L.A."/>
            <person name="Thomas B.C."/>
            <person name="Sharon I."/>
            <person name="Castelle C.J."/>
            <person name="Singh A."/>
            <person name="Wilkins M.J."/>
            <person name="Williams K.H."/>
            <person name="Banfield J.F."/>
        </authorList>
    </citation>
    <scope>NUCLEOTIDE SEQUENCE [LARGE SCALE GENOMIC DNA]</scope>
</reference>
<dbReference type="AlphaFoldDB" id="A0A0G0QEM7"/>
<evidence type="ECO:0000313" key="1">
    <source>
        <dbReference type="EMBL" id="KKR00157.1"/>
    </source>
</evidence>
<organism evidence="1 2">
    <name type="scientific">Candidatus Woesebacteria bacterium GW2011_GWB1_39_12</name>
    <dbReference type="NCBI Taxonomy" id="1618574"/>
    <lineage>
        <taxon>Bacteria</taxon>
        <taxon>Candidatus Woeseibacteriota</taxon>
    </lineage>
</organism>
<protein>
    <submittedName>
        <fullName evidence="1">Uncharacterized protein</fullName>
    </submittedName>
</protein>
<dbReference type="STRING" id="1618574.UT24_C0016G0046"/>
<sequence length="135" mass="15897">MKKYQVTKKQCQKHIDQVNNVCDRCGRKIVPIKTVDNSHNPTYWAGCFHGSKDKDAFGNFTYGVPKETYKLAYKLVLQDNLYLGMKKEKGSDFEYLFQNGVSKICGILNDIEYIKNNKPRYTKTQLRKDYIKYYK</sequence>
<name>A0A0G0QEM7_9BACT</name>
<proteinExistence type="predicted"/>
<dbReference type="EMBL" id="LBWB01000016">
    <property type="protein sequence ID" value="KKR00157.1"/>
    <property type="molecule type" value="Genomic_DNA"/>
</dbReference>
<dbReference type="Proteomes" id="UP000033881">
    <property type="component" value="Unassembled WGS sequence"/>
</dbReference>
<accession>A0A0G0QEM7</accession>